<dbReference type="Proteomes" id="UP000095237">
    <property type="component" value="Unassembled WGS sequence"/>
</dbReference>
<name>A0A1E5IG22_ENDTX</name>
<evidence type="ECO:0000313" key="2">
    <source>
        <dbReference type="Proteomes" id="UP000095237"/>
    </source>
</evidence>
<dbReference type="SUPFAM" id="SSF56507">
    <property type="entry name" value="Methionine synthase activation domain-like"/>
    <property type="match status" value="1"/>
</dbReference>
<evidence type="ECO:0000313" key="1">
    <source>
        <dbReference type="EMBL" id="OEG69391.1"/>
    </source>
</evidence>
<dbReference type="GO" id="GO:0008705">
    <property type="term" value="F:methionine synthase activity"/>
    <property type="evidence" value="ECO:0007669"/>
    <property type="project" value="InterPro"/>
</dbReference>
<sequence>MLRISTIEIPYNKLLARLGYLQTKTKLDEKTAGMIKEILSLAQKLIKPEAVIAFENITAISGDKTLNEVSFENGYKIKSGNIADLLKNCFKVYGIGVTVGGALELRRDEFLKRKETFNALISDAAGSVAAEETINLANAQIKAYEEKNGNMLTRRYSPGYGDWILEDNRQFLNWIGAEHIGIKLNEFCQMKPEKSVSALIGVAKGRSER</sequence>
<dbReference type="Gene3D" id="3.40.109.40">
    <property type="match status" value="1"/>
</dbReference>
<proteinExistence type="predicted"/>
<dbReference type="InterPro" id="IPR037010">
    <property type="entry name" value="VitB12-dep_Met_synth_activ_sf"/>
</dbReference>
<gene>
    <name evidence="1" type="ORF">ATZ36_09845</name>
</gene>
<accession>A0A1E5IG22</accession>
<evidence type="ECO:0008006" key="3">
    <source>
        <dbReference type="Google" id="ProtNLM"/>
    </source>
</evidence>
<organism evidence="1 2">
    <name type="scientific">Endomicrobium trichonymphae</name>
    <dbReference type="NCBI Taxonomy" id="1408204"/>
    <lineage>
        <taxon>Bacteria</taxon>
        <taxon>Pseudomonadati</taxon>
        <taxon>Elusimicrobiota</taxon>
        <taxon>Endomicrobiia</taxon>
        <taxon>Endomicrobiales</taxon>
        <taxon>Endomicrobiaceae</taxon>
        <taxon>Candidatus Endomicrobiellum</taxon>
    </lineage>
</organism>
<dbReference type="AlphaFoldDB" id="A0A1E5IG22"/>
<protein>
    <recommendedName>
        <fullName evidence="3">AdoMet activation domain-containing protein</fullName>
    </recommendedName>
</protein>
<keyword evidence="2" id="KW-1185">Reference proteome</keyword>
<reference evidence="1 2" key="1">
    <citation type="submission" date="2015-11" db="EMBL/GenBank/DDBJ databases">
        <title>Evidence for parallel genomic evolution in an endosymbiosis of termite gut flagellates.</title>
        <authorList>
            <person name="Zheng H."/>
        </authorList>
    </citation>
    <scope>NUCLEOTIDE SEQUENCE [LARGE SCALE GENOMIC DNA]</scope>
    <source>
        <strain evidence="1 2">CET450</strain>
    </source>
</reference>
<comment type="caution">
    <text evidence="1">The sequence shown here is derived from an EMBL/GenBank/DDBJ whole genome shotgun (WGS) entry which is preliminary data.</text>
</comment>
<dbReference type="EMBL" id="LNVX01000737">
    <property type="protein sequence ID" value="OEG69391.1"/>
    <property type="molecule type" value="Genomic_DNA"/>
</dbReference>